<organism evidence="2">
    <name type="scientific">Rhizophora mucronata</name>
    <name type="common">Asiatic mangrove</name>
    <dbReference type="NCBI Taxonomy" id="61149"/>
    <lineage>
        <taxon>Eukaryota</taxon>
        <taxon>Viridiplantae</taxon>
        <taxon>Streptophyta</taxon>
        <taxon>Embryophyta</taxon>
        <taxon>Tracheophyta</taxon>
        <taxon>Spermatophyta</taxon>
        <taxon>Magnoliopsida</taxon>
        <taxon>eudicotyledons</taxon>
        <taxon>Gunneridae</taxon>
        <taxon>Pentapetalae</taxon>
        <taxon>rosids</taxon>
        <taxon>fabids</taxon>
        <taxon>Malpighiales</taxon>
        <taxon>Rhizophoraceae</taxon>
        <taxon>Rhizophora</taxon>
    </lineage>
</organism>
<name>A0A2P2J628_RHIMU</name>
<evidence type="ECO:0000256" key="1">
    <source>
        <dbReference type="SAM" id="MobiDB-lite"/>
    </source>
</evidence>
<sequence>MESYPNRFQSSPLILSPEKTLDPHPSPNQRLPNHPYDHHQRPRFSHHILRPQLIPAVPVAAAALQRSRAGGRPRQWHHEGHYRHFAARYFPVVITS</sequence>
<evidence type="ECO:0000313" key="2">
    <source>
        <dbReference type="EMBL" id="MBW88915.1"/>
    </source>
</evidence>
<reference evidence="2" key="1">
    <citation type="submission" date="2018-02" db="EMBL/GenBank/DDBJ databases">
        <title>Rhizophora mucronata_Transcriptome.</title>
        <authorList>
            <person name="Meera S.P."/>
            <person name="Sreeshan A."/>
            <person name="Augustine A."/>
        </authorList>
    </citation>
    <scope>NUCLEOTIDE SEQUENCE</scope>
    <source>
        <tissue evidence="2">Leaf</tissue>
    </source>
</reference>
<protein>
    <submittedName>
        <fullName evidence="2">Uncharacterized protein</fullName>
    </submittedName>
</protein>
<dbReference type="EMBL" id="GGEC01008432">
    <property type="protein sequence ID" value="MBW88915.1"/>
    <property type="molecule type" value="Transcribed_RNA"/>
</dbReference>
<proteinExistence type="predicted"/>
<dbReference type="AlphaFoldDB" id="A0A2P2J628"/>
<accession>A0A2P2J628</accession>
<feature type="region of interest" description="Disordered" evidence="1">
    <location>
        <begin position="1"/>
        <end position="41"/>
    </location>
</feature>
<feature type="compositionally biased region" description="Polar residues" evidence="1">
    <location>
        <begin position="1"/>
        <end position="13"/>
    </location>
</feature>